<evidence type="ECO:0000256" key="1">
    <source>
        <dbReference type="SAM" id="MobiDB-lite"/>
    </source>
</evidence>
<dbReference type="Proteomes" id="UP000634136">
    <property type="component" value="Unassembled WGS sequence"/>
</dbReference>
<comment type="caution">
    <text evidence="2">The sequence shown here is derived from an EMBL/GenBank/DDBJ whole genome shotgun (WGS) entry which is preliminary data.</text>
</comment>
<name>A0A834WNI9_9FABA</name>
<evidence type="ECO:0000313" key="2">
    <source>
        <dbReference type="EMBL" id="KAF7830060.1"/>
    </source>
</evidence>
<dbReference type="AlphaFoldDB" id="A0A834WNI9"/>
<proteinExistence type="predicted"/>
<evidence type="ECO:0000313" key="3">
    <source>
        <dbReference type="Proteomes" id="UP000634136"/>
    </source>
</evidence>
<accession>A0A834WNI9</accession>
<protein>
    <submittedName>
        <fullName evidence="2">Uncharacterized protein</fullName>
    </submittedName>
</protein>
<gene>
    <name evidence="2" type="ORF">G2W53_012393</name>
</gene>
<organism evidence="2 3">
    <name type="scientific">Senna tora</name>
    <dbReference type="NCBI Taxonomy" id="362788"/>
    <lineage>
        <taxon>Eukaryota</taxon>
        <taxon>Viridiplantae</taxon>
        <taxon>Streptophyta</taxon>
        <taxon>Embryophyta</taxon>
        <taxon>Tracheophyta</taxon>
        <taxon>Spermatophyta</taxon>
        <taxon>Magnoliopsida</taxon>
        <taxon>eudicotyledons</taxon>
        <taxon>Gunneridae</taxon>
        <taxon>Pentapetalae</taxon>
        <taxon>rosids</taxon>
        <taxon>fabids</taxon>
        <taxon>Fabales</taxon>
        <taxon>Fabaceae</taxon>
        <taxon>Caesalpinioideae</taxon>
        <taxon>Cassia clade</taxon>
        <taxon>Senna</taxon>
    </lineage>
</organism>
<keyword evidence="3" id="KW-1185">Reference proteome</keyword>
<reference evidence="2" key="1">
    <citation type="submission" date="2020-09" db="EMBL/GenBank/DDBJ databases">
        <title>Genome-Enabled Discovery of Anthraquinone Biosynthesis in Senna tora.</title>
        <authorList>
            <person name="Kang S.-H."/>
            <person name="Pandey R.P."/>
            <person name="Lee C.-M."/>
            <person name="Sim J.-S."/>
            <person name="Jeong J.-T."/>
            <person name="Choi B.-S."/>
            <person name="Jung M."/>
            <person name="Ginzburg D."/>
            <person name="Zhao K."/>
            <person name="Won S.Y."/>
            <person name="Oh T.-J."/>
            <person name="Yu Y."/>
            <person name="Kim N.-H."/>
            <person name="Lee O.R."/>
            <person name="Lee T.-H."/>
            <person name="Bashyal P."/>
            <person name="Kim T.-S."/>
            <person name="Lee W.-H."/>
            <person name="Kawkins C."/>
            <person name="Kim C.-K."/>
            <person name="Kim J.S."/>
            <person name="Ahn B.O."/>
            <person name="Rhee S.Y."/>
            <person name="Sohng J.K."/>
        </authorList>
    </citation>
    <scope>NUCLEOTIDE SEQUENCE</scope>
    <source>
        <tissue evidence="2">Leaf</tissue>
    </source>
</reference>
<feature type="region of interest" description="Disordered" evidence="1">
    <location>
        <begin position="1"/>
        <end position="24"/>
    </location>
</feature>
<dbReference type="EMBL" id="JAAIUW010000005">
    <property type="protein sequence ID" value="KAF7830060.1"/>
    <property type="molecule type" value="Genomic_DNA"/>
</dbReference>
<sequence>MAAEAEVAPEQATTQRSSDLDERKRERYEAGCLCYPLASPLTPLETHTAEKRERREDRREGKRYTVANLNGLKLMMVILIDSDNLIDFLNFIGDLIDLFKFD</sequence>